<reference evidence="3" key="4">
    <citation type="submission" date="2025-05" db="UniProtKB">
        <authorList>
            <consortium name="Ensembl"/>
        </authorList>
    </citation>
    <scope>IDENTIFICATION</scope>
</reference>
<dbReference type="SMART" id="SM00248">
    <property type="entry name" value="ANK"/>
    <property type="match status" value="2"/>
</dbReference>
<dbReference type="SUPFAM" id="SSF48403">
    <property type="entry name" value="Ankyrin repeat"/>
    <property type="match status" value="1"/>
</dbReference>
<name>V9KXR0_CALMI</name>
<evidence type="ECO:0000313" key="4">
    <source>
        <dbReference type="Proteomes" id="UP000314986"/>
    </source>
</evidence>
<dbReference type="RefSeq" id="XP_007886901.1">
    <property type="nucleotide sequence ID" value="XM_007888710.2"/>
</dbReference>
<protein>
    <submittedName>
        <fullName evidence="2">Dysferlin-interacting protein 1-like protein</fullName>
    </submittedName>
    <submittedName>
        <fullName evidence="3">Protein phosphatase 1, regulatory subunit 27a</fullName>
    </submittedName>
</protein>
<dbReference type="OrthoDB" id="71307at2759"/>
<dbReference type="InterPro" id="IPR002110">
    <property type="entry name" value="Ankyrin_rpt"/>
</dbReference>
<keyword evidence="1" id="KW-0040">ANK repeat</keyword>
<evidence type="ECO:0000256" key="1">
    <source>
        <dbReference type="PROSITE-ProRule" id="PRU00023"/>
    </source>
</evidence>
<dbReference type="PANTHER" id="PTHR46899">
    <property type="entry name" value="PROTEIN PHOSPHATASE 1 REGULATORY SUBUNIT 27"/>
    <property type="match status" value="1"/>
</dbReference>
<dbReference type="KEGG" id="cmk:103175593"/>
<dbReference type="Proteomes" id="UP000314986">
    <property type="component" value="Unassembled WGS sequence"/>
</dbReference>
<dbReference type="Pfam" id="PF12796">
    <property type="entry name" value="Ank_2"/>
    <property type="match status" value="1"/>
</dbReference>
<dbReference type="Ensembl" id="ENSCMIT00000049420.1">
    <property type="protein sequence ID" value="ENSCMIP00000048743.1"/>
    <property type="gene ID" value="ENSCMIG00000019909.1"/>
</dbReference>
<feature type="repeat" description="ANK" evidence="1">
    <location>
        <begin position="61"/>
        <end position="93"/>
    </location>
</feature>
<dbReference type="OMA" id="CANGLHE"/>
<dbReference type="Gene3D" id="1.25.40.20">
    <property type="entry name" value="Ankyrin repeat-containing domain"/>
    <property type="match status" value="1"/>
</dbReference>
<dbReference type="GeneTree" id="ENSGT00940000159603"/>
<reference evidence="2 4" key="3">
    <citation type="journal article" date="2014" name="Nature">
        <title>Elephant shark genome provides unique insights into gnathostome evolution.</title>
        <authorList>
            <consortium name="International Elephant Shark Genome Sequencing Consortium"/>
            <person name="Venkatesh B."/>
            <person name="Lee A.P."/>
            <person name="Ravi V."/>
            <person name="Maurya A.K."/>
            <person name="Lian M.M."/>
            <person name="Swann J.B."/>
            <person name="Ohta Y."/>
            <person name="Flajnik M.F."/>
            <person name="Sutoh Y."/>
            <person name="Kasahara M."/>
            <person name="Hoon S."/>
            <person name="Gangu V."/>
            <person name="Roy S.W."/>
            <person name="Irimia M."/>
            <person name="Korzh V."/>
            <person name="Kondrychyn I."/>
            <person name="Lim Z.W."/>
            <person name="Tay B.H."/>
            <person name="Tohari S."/>
            <person name="Kong K.W."/>
            <person name="Ho S."/>
            <person name="Lorente-Galdos B."/>
            <person name="Quilez J."/>
            <person name="Marques-Bonet T."/>
            <person name="Raney B.J."/>
            <person name="Ingham P.W."/>
            <person name="Tay A."/>
            <person name="Hillier L.W."/>
            <person name="Minx P."/>
            <person name="Boehm T."/>
            <person name="Wilson R.K."/>
            <person name="Brenner S."/>
            <person name="Warren W.C."/>
        </authorList>
    </citation>
    <scope>NUCLEOTIDE SEQUENCE</scope>
    <source>
        <tissue evidence="2">Muscle</tissue>
    </source>
</reference>
<dbReference type="EMBL" id="JW870931">
    <property type="protein sequence ID" value="AFP03449.1"/>
    <property type="molecule type" value="mRNA"/>
</dbReference>
<evidence type="ECO:0000313" key="3">
    <source>
        <dbReference type="Ensembl" id="ENSCMIP00000048743.1"/>
    </source>
</evidence>
<dbReference type="PROSITE" id="PS50088">
    <property type="entry name" value="ANK_REPEAT"/>
    <property type="match status" value="2"/>
</dbReference>
<accession>V9KXR0</accession>
<dbReference type="GeneID" id="103175593"/>
<dbReference type="PANTHER" id="PTHR46899:SF3">
    <property type="entry name" value="PROTEIN PHOSPHATASE 1 REGULATORY SUBUNIT 27"/>
    <property type="match status" value="1"/>
</dbReference>
<proteinExistence type="evidence at transcript level"/>
<dbReference type="PROSITE" id="PS50297">
    <property type="entry name" value="ANK_REP_REGION"/>
    <property type="match status" value="2"/>
</dbReference>
<keyword evidence="4" id="KW-1185">Reference proteome</keyword>
<gene>
    <name evidence="3" type="primary">LOC103175593</name>
</gene>
<sequence>MKFHHSTRNTYSLTPVSLKPTRTVRFPNDIVFQDHIREGDLQQIGRFIRASKVQLDTIYLSGMAALHEAVLSGNLECVKLLIKYGADVEQRDENGWSALHMACSDGHTEIARYLLSLGADTEAANDDGEVPSDMIDPEHEELLQLFTGKGAD</sequence>
<dbReference type="STRING" id="7868.ENSCMIP00000048743"/>
<organism evidence="2">
    <name type="scientific">Callorhinchus milii</name>
    <name type="common">Ghost shark</name>
    <dbReference type="NCBI Taxonomy" id="7868"/>
    <lineage>
        <taxon>Eukaryota</taxon>
        <taxon>Metazoa</taxon>
        <taxon>Chordata</taxon>
        <taxon>Craniata</taxon>
        <taxon>Vertebrata</taxon>
        <taxon>Chondrichthyes</taxon>
        <taxon>Holocephali</taxon>
        <taxon>Chimaeriformes</taxon>
        <taxon>Callorhinchidae</taxon>
        <taxon>Callorhinchus</taxon>
    </lineage>
</organism>
<dbReference type="InterPro" id="IPR053080">
    <property type="entry name" value="PP1_regulatory_subunit_27"/>
</dbReference>
<evidence type="ECO:0000313" key="2">
    <source>
        <dbReference type="EMBL" id="AFP03449.1"/>
    </source>
</evidence>
<dbReference type="InterPro" id="IPR036770">
    <property type="entry name" value="Ankyrin_rpt-contain_sf"/>
</dbReference>
<reference evidence="4" key="1">
    <citation type="journal article" date="2006" name="Science">
        <title>Ancient noncoding elements conserved in the human genome.</title>
        <authorList>
            <person name="Venkatesh B."/>
            <person name="Kirkness E.F."/>
            <person name="Loh Y.H."/>
            <person name="Halpern A.L."/>
            <person name="Lee A.P."/>
            <person name="Johnson J."/>
            <person name="Dandona N."/>
            <person name="Viswanathan L.D."/>
            <person name="Tay A."/>
            <person name="Venter J.C."/>
            <person name="Strausberg R.L."/>
            <person name="Brenner S."/>
        </authorList>
    </citation>
    <scope>NUCLEOTIDE SEQUENCE [LARGE SCALE GENOMIC DNA]</scope>
</reference>
<dbReference type="AlphaFoldDB" id="V9KXR0"/>
<reference evidence="4" key="2">
    <citation type="journal article" date="2007" name="PLoS Biol.">
        <title>Survey sequencing and comparative analysis of the elephant shark (Callorhinchus milii) genome.</title>
        <authorList>
            <person name="Venkatesh B."/>
            <person name="Kirkness E.F."/>
            <person name="Loh Y.H."/>
            <person name="Halpern A.L."/>
            <person name="Lee A.P."/>
            <person name="Johnson J."/>
            <person name="Dandona N."/>
            <person name="Viswanathan L.D."/>
            <person name="Tay A."/>
            <person name="Venter J.C."/>
            <person name="Strausberg R.L."/>
            <person name="Brenner S."/>
        </authorList>
    </citation>
    <scope>NUCLEOTIDE SEQUENCE [LARGE SCALE GENOMIC DNA]</scope>
</reference>
<dbReference type="GO" id="GO:0019902">
    <property type="term" value="F:phosphatase binding"/>
    <property type="evidence" value="ECO:0007669"/>
    <property type="project" value="TreeGrafter"/>
</dbReference>
<feature type="repeat" description="ANK" evidence="1">
    <location>
        <begin position="94"/>
        <end position="126"/>
    </location>
</feature>